<proteinExistence type="predicted"/>
<evidence type="ECO:0000259" key="2">
    <source>
        <dbReference type="Pfam" id="PF19631"/>
    </source>
</evidence>
<dbReference type="EMBL" id="BDQI01000021">
    <property type="protein sequence ID" value="GAX55796.1"/>
    <property type="molecule type" value="Genomic_DNA"/>
</dbReference>
<comment type="caution">
    <text evidence="3">The sequence shown here is derived from an EMBL/GenBank/DDBJ whole genome shotgun (WGS) entry which is preliminary data.</text>
</comment>
<dbReference type="Pfam" id="PF19631">
    <property type="entry name" value="Trypco2"/>
    <property type="match status" value="1"/>
</dbReference>
<protein>
    <recommendedName>
        <fullName evidence="2">Trypsin-co-occurring domain-containing protein</fullName>
    </recommendedName>
</protein>
<keyword evidence="4" id="KW-1185">Reference proteome</keyword>
<evidence type="ECO:0000313" key="3">
    <source>
        <dbReference type="EMBL" id="GAX55796.1"/>
    </source>
</evidence>
<name>A0A250VNZ0_STROL</name>
<feature type="domain" description="Trypsin-co-occurring" evidence="2">
    <location>
        <begin position="4"/>
        <end position="82"/>
    </location>
</feature>
<reference evidence="4" key="1">
    <citation type="submission" date="2017-05" db="EMBL/GenBank/DDBJ databases">
        <title>Streptomyces olivochromogenes NBRC 3561 whole genome shotgun sequence.</title>
        <authorList>
            <person name="Dohra H."/>
            <person name="Kodani S."/>
        </authorList>
    </citation>
    <scope>NUCLEOTIDE SEQUENCE [LARGE SCALE GENOMIC DNA]</scope>
    <source>
        <strain evidence="4">NBRC 3561</strain>
    </source>
</reference>
<evidence type="ECO:0000313" key="4">
    <source>
        <dbReference type="Proteomes" id="UP000217446"/>
    </source>
</evidence>
<dbReference type="Proteomes" id="UP000217446">
    <property type="component" value="Unassembled WGS sequence"/>
</dbReference>
<gene>
    <name evidence="3" type="ORF">SO3561_07358</name>
</gene>
<sequence length="126" mass="13479">MAKIGLKEAIQAAYDELYAAITEIPVRHGLNFEYQAIDMEFTVEMAESKERSGGVKVWVVEGAAKGATEERTTHTIRLSIAPRGPGWEGSDFADIVVTDEITSRGSRPGPGSTRRGAGSQGEPGSL</sequence>
<feature type="compositionally biased region" description="Low complexity" evidence="1">
    <location>
        <begin position="103"/>
        <end position="117"/>
    </location>
</feature>
<organism evidence="3 4">
    <name type="scientific">Streptomyces olivochromogenes</name>
    <dbReference type="NCBI Taxonomy" id="1963"/>
    <lineage>
        <taxon>Bacteria</taxon>
        <taxon>Bacillati</taxon>
        <taxon>Actinomycetota</taxon>
        <taxon>Actinomycetes</taxon>
        <taxon>Kitasatosporales</taxon>
        <taxon>Streptomycetaceae</taxon>
        <taxon>Streptomyces</taxon>
    </lineage>
</organism>
<dbReference type="InterPro" id="IPR045608">
    <property type="entry name" value="Trypco2"/>
</dbReference>
<accession>A0A250VNZ0</accession>
<feature type="region of interest" description="Disordered" evidence="1">
    <location>
        <begin position="99"/>
        <end position="126"/>
    </location>
</feature>
<evidence type="ECO:0000256" key="1">
    <source>
        <dbReference type="SAM" id="MobiDB-lite"/>
    </source>
</evidence>
<dbReference type="AlphaFoldDB" id="A0A250VNZ0"/>